<evidence type="ECO:0000313" key="1">
    <source>
        <dbReference type="EMBL" id="MDZ5085075.1"/>
    </source>
</evidence>
<evidence type="ECO:0000313" key="2">
    <source>
        <dbReference type="Proteomes" id="UP001289645"/>
    </source>
</evidence>
<comment type="caution">
    <text evidence="1">The sequence shown here is derived from an EMBL/GenBank/DDBJ whole genome shotgun (WGS) entry which is preliminary data.</text>
</comment>
<keyword evidence="2" id="KW-1185">Reference proteome</keyword>
<dbReference type="Proteomes" id="UP001289645">
    <property type="component" value="Unassembled WGS sequence"/>
</dbReference>
<protein>
    <submittedName>
        <fullName evidence="1">Heavy metal translocating P-type ATPase</fullName>
    </submittedName>
</protein>
<sequence>MFTSGVRAGVGRALHRMRAGVEPALVVLTVGALLVGGVARLLGAHAVADRCWMAGTIVAILPAVVWVVVALRDRRAGVDLIAVLSLAGTLIVGEYLAGALIAVMLASGRALDAAATRRAARDLTALLQRAPRFARLRDGDEVRVVTVAEIDVDDVLIVASGDVVPVDGRVVEGDAVLDESALTGEPLQVDRSVGDLVRSGVVNAGSVFALRAEARAEDSTYAGIVRLAQQAGAESAPVVRLADRYAAYFLPVTLLVAGAAWLASGSAVRAVAVLVVATPCPLLLAAPVAIVSGLSRASRVGVVVRSGGALENLGHATTLVMDKTGTLTMGRPRVVDVVAAPGIDAAEVLRLAASVDQVSPHVLAEAIVAEALGRGLQLSLPADVTEEPGWGVSAVLDNRRVSVGKTAGDSAAVGWTEGALNRARLDSAAVAWVCVEQDPVGAVLLRDPLRRQAPRTMRRLREAGFTRLVMLTGDRPEPAREVGTVLGLDEVYARQTPADKVAAVRAERERAVTVMVGDGINDAPALAAATVGVAMGARGATASSEAADIVLTTDRLDRLADAMDTARWSRRIAVQSAGVGMGLSLLAMGIAAVGWLAPAPGALLQEAIDVAVILNALRALGGSPDAQVRVSADTERLLDRFATEHDELRQAVQTIRDTADRLVHSADADSLQAVRAAHALLEARILPHERAEENELYPALAEPLHSAEATATMSRTHVEIARLSDRIGTHIQVADAAGGIQPYQVDDLLACLYGLHTLLRLHFVQEEENYFTLSQQDADGGPTRVPGSRSPLSTSPDDPTQGVPLPSSRPAKDGT</sequence>
<name>A0ACC6MDQ9_MYCPF</name>
<dbReference type="EMBL" id="JAOXLN010000005">
    <property type="protein sequence ID" value="MDZ5085075.1"/>
    <property type="molecule type" value="Genomic_DNA"/>
</dbReference>
<gene>
    <name evidence="1" type="ORF">OHX15_06710</name>
</gene>
<reference evidence="1 2" key="1">
    <citation type="journal article" date="2021" name="Chemosphere">
        <title>Bioballs carrying a syntrophic Rhodococcus and Mycolicibacterium consortium for simultaneous sorption and biodegradation of fuel oil in contaminated freshwater.</title>
        <authorList>
            <person name="Naloka K."/>
            <person name="Polrit D."/>
            <person name="Muangchinda C."/>
            <person name="Thoetkiattikul H."/>
            <person name="Pinyakong O."/>
        </authorList>
    </citation>
    <scope>NUCLEOTIDE SEQUENCE [LARGE SCALE GENOMIC DNA]</scope>
    <source>
        <strain evidence="1 2">J101</strain>
    </source>
</reference>
<accession>A0ACC6MDQ9</accession>
<organism evidence="1 2">
    <name type="scientific">Mycolicibacterium parafortuitum</name>
    <name type="common">Mycobacterium parafortuitum</name>
    <dbReference type="NCBI Taxonomy" id="39692"/>
    <lineage>
        <taxon>Bacteria</taxon>
        <taxon>Bacillati</taxon>
        <taxon>Actinomycetota</taxon>
        <taxon>Actinomycetes</taxon>
        <taxon>Mycobacteriales</taxon>
        <taxon>Mycobacteriaceae</taxon>
        <taxon>Mycolicibacterium</taxon>
    </lineage>
</organism>
<proteinExistence type="predicted"/>